<feature type="transmembrane region" description="Helical" evidence="7">
    <location>
        <begin position="249"/>
        <end position="270"/>
    </location>
</feature>
<keyword evidence="3 7" id="KW-0808">Transferase</keyword>
<dbReference type="AlphaFoldDB" id="A0A7C5V4X3"/>
<dbReference type="GO" id="GO:0051301">
    <property type="term" value="P:cell division"/>
    <property type="evidence" value="ECO:0007669"/>
    <property type="project" value="UniProtKB-KW"/>
</dbReference>
<sequence>MFDIDTILATIISFLIVLIVMPFVIPFLKYLKFGQVVRDDGPKTHRKKSGTPTMGGLVIGLSIIITSLIFYKKYPAIGAPLIATVAFGLIGFIDDFIKVVLKRSLGLRAREKLVLQFLISITFLYVIQKHLGSDVYLPIVNRYIDLKWAYVPVMSVLMVFTVNAVNLTDGLDGLASGVTMIVSLFLAIISIFSKNHDMAIFSGTIVGSCMGFLRYNAYPAVVFMGDTGSLMLGGSIFAIAVVLKQPVLVLIVGGLYIIEAISVILQVIYFKLTKKRIFRMAPLHHHFELLGWDEAKVVVVFWIFTILFCLLALAMIQLKI</sequence>
<evidence type="ECO:0000256" key="3">
    <source>
        <dbReference type="ARBA" id="ARBA00022679"/>
    </source>
</evidence>
<evidence type="ECO:0000256" key="1">
    <source>
        <dbReference type="ARBA" id="ARBA00004141"/>
    </source>
</evidence>
<dbReference type="InterPro" id="IPR018480">
    <property type="entry name" value="PNAcMuramoyl-5peptid_Trfase_CS"/>
</dbReference>
<dbReference type="HAMAP" id="MF_00038">
    <property type="entry name" value="MraY"/>
    <property type="match status" value="1"/>
</dbReference>
<comment type="catalytic activity">
    <reaction evidence="7">
        <text>UDP-N-acetyl-alpha-D-muramoyl-L-alanyl-gamma-D-glutamyl-meso-2,6-diaminopimeloyl-D-alanyl-D-alanine + di-trans,octa-cis-undecaprenyl phosphate = di-trans,octa-cis-undecaprenyl diphospho-N-acetyl-alpha-D-muramoyl-L-alanyl-D-glutamyl-meso-2,6-diaminopimeloyl-D-alanyl-D-alanine + UMP</text>
        <dbReference type="Rhea" id="RHEA:28386"/>
        <dbReference type="ChEBI" id="CHEBI:57865"/>
        <dbReference type="ChEBI" id="CHEBI:60392"/>
        <dbReference type="ChEBI" id="CHEBI:61386"/>
        <dbReference type="ChEBI" id="CHEBI:61387"/>
        <dbReference type="EC" id="2.7.8.13"/>
    </reaction>
</comment>
<dbReference type="GO" id="GO:0008963">
    <property type="term" value="F:phospho-N-acetylmuramoyl-pentapeptide-transferase activity"/>
    <property type="evidence" value="ECO:0007669"/>
    <property type="project" value="UniProtKB-UniRule"/>
</dbReference>
<keyword evidence="7" id="KW-0961">Cell wall biogenesis/degradation</keyword>
<keyword evidence="7" id="KW-0131">Cell cycle</keyword>
<dbReference type="UniPathway" id="UPA00219"/>
<dbReference type="Pfam" id="PF10555">
    <property type="entry name" value="MraY_sig1"/>
    <property type="match status" value="1"/>
</dbReference>
<comment type="pathway">
    <text evidence="7">Cell wall biogenesis; peptidoglycan biosynthesis.</text>
</comment>
<organism evidence="10">
    <name type="scientific">Caldicellulosiruptor owensensis</name>
    <dbReference type="NCBI Taxonomy" id="55205"/>
    <lineage>
        <taxon>Bacteria</taxon>
        <taxon>Bacillati</taxon>
        <taxon>Bacillota</taxon>
        <taxon>Bacillota incertae sedis</taxon>
        <taxon>Caldicellulosiruptorales</taxon>
        <taxon>Caldicellulosiruptoraceae</taxon>
        <taxon>Caldicellulosiruptor</taxon>
    </lineage>
</organism>
<keyword evidence="7" id="KW-0132">Cell division</keyword>
<feature type="binding site" evidence="9">
    <location>
        <position position="166"/>
    </location>
    <ligand>
        <name>Mg(2+)</name>
        <dbReference type="ChEBI" id="CHEBI:18420"/>
    </ligand>
</feature>
<evidence type="ECO:0000256" key="4">
    <source>
        <dbReference type="ARBA" id="ARBA00022692"/>
    </source>
</evidence>
<evidence type="ECO:0000313" key="10">
    <source>
        <dbReference type="EMBL" id="HHS02772.1"/>
    </source>
</evidence>
<dbReference type="NCBIfam" id="TIGR00445">
    <property type="entry name" value="mraY"/>
    <property type="match status" value="1"/>
</dbReference>
<dbReference type="GO" id="GO:0046872">
    <property type="term" value="F:metal ion binding"/>
    <property type="evidence" value="ECO:0007669"/>
    <property type="project" value="UniProtKB-KW"/>
</dbReference>
<dbReference type="EC" id="2.7.8.13" evidence="7 8"/>
<keyword evidence="7 9" id="KW-0479">Metal-binding</keyword>
<evidence type="ECO:0000256" key="9">
    <source>
        <dbReference type="PIRSR" id="PIRSR600715-1"/>
    </source>
</evidence>
<evidence type="ECO:0000256" key="6">
    <source>
        <dbReference type="ARBA" id="ARBA00023136"/>
    </source>
</evidence>
<keyword evidence="7 9" id="KW-0460">Magnesium</keyword>
<name>A0A7C5V4X3_9FIRM</name>
<evidence type="ECO:0000256" key="8">
    <source>
        <dbReference type="NCBIfam" id="TIGR00445"/>
    </source>
</evidence>
<gene>
    <name evidence="7" type="primary">mraY</name>
    <name evidence="10" type="ORF">ENL71_09935</name>
</gene>
<comment type="similarity">
    <text evidence="2 7">Belongs to the glycosyltransferase 4 family. MraY subfamily.</text>
</comment>
<dbReference type="InterPro" id="IPR003524">
    <property type="entry name" value="PNAcMuramoyl-5peptid_Trfase"/>
</dbReference>
<feature type="transmembrane region" description="Helical" evidence="7">
    <location>
        <begin position="174"/>
        <end position="192"/>
    </location>
</feature>
<feature type="binding site" evidence="9">
    <location>
        <position position="226"/>
    </location>
    <ligand>
        <name>Mg(2+)</name>
        <dbReference type="ChEBI" id="CHEBI:18420"/>
    </ligand>
</feature>
<evidence type="ECO:0000256" key="2">
    <source>
        <dbReference type="ARBA" id="ARBA00005583"/>
    </source>
</evidence>
<feature type="transmembrane region" description="Helical" evidence="7">
    <location>
        <begin position="222"/>
        <end position="243"/>
    </location>
</feature>
<comment type="cofactor">
    <cofactor evidence="7 9">
        <name>Mg(2+)</name>
        <dbReference type="ChEBI" id="CHEBI:18420"/>
    </cofactor>
</comment>
<dbReference type="PANTHER" id="PTHR22926">
    <property type="entry name" value="PHOSPHO-N-ACETYLMURAMOYL-PENTAPEPTIDE-TRANSFERASE"/>
    <property type="match status" value="1"/>
</dbReference>
<feature type="transmembrane region" description="Helical" evidence="7">
    <location>
        <begin position="297"/>
        <end position="318"/>
    </location>
</feature>
<dbReference type="GO" id="GO:0009252">
    <property type="term" value="P:peptidoglycan biosynthetic process"/>
    <property type="evidence" value="ECO:0007669"/>
    <property type="project" value="UniProtKB-UniRule"/>
</dbReference>
<dbReference type="GO" id="GO:0008360">
    <property type="term" value="P:regulation of cell shape"/>
    <property type="evidence" value="ECO:0007669"/>
    <property type="project" value="UniProtKB-KW"/>
</dbReference>
<dbReference type="InterPro" id="IPR000715">
    <property type="entry name" value="Glycosyl_transferase_4"/>
</dbReference>
<comment type="function">
    <text evidence="7">Catalyzes the initial step of the lipid cycle reactions in the biosynthesis of the cell wall peptidoglycan: transfers peptidoglycan precursor phospho-MurNAc-pentapeptide from UDP-MurNAc-pentapeptide onto the lipid carrier undecaprenyl phosphate, yielding undecaprenyl-pyrophosphoryl-MurNAc-pentapeptide, known as lipid I.</text>
</comment>
<dbReference type="PROSITE" id="PS01348">
    <property type="entry name" value="MRAY_2"/>
    <property type="match status" value="1"/>
</dbReference>
<keyword evidence="7" id="KW-0133">Cell shape</keyword>
<comment type="caution">
    <text evidence="10">The sequence shown here is derived from an EMBL/GenBank/DDBJ whole genome shotgun (WGS) entry which is preliminary data.</text>
</comment>
<keyword evidence="6 7" id="KW-0472">Membrane</keyword>
<evidence type="ECO:0000256" key="5">
    <source>
        <dbReference type="ARBA" id="ARBA00022989"/>
    </source>
</evidence>
<evidence type="ECO:0000256" key="7">
    <source>
        <dbReference type="HAMAP-Rule" id="MF_00038"/>
    </source>
</evidence>
<keyword evidence="5 7" id="KW-1133">Transmembrane helix</keyword>
<keyword evidence="7" id="KW-0573">Peptidoglycan synthesis</keyword>
<dbReference type="GO" id="GO:0005886">
    <property type="term" value="C:plasma membrane"/>
    <property type="evidence" value="ECO:0007669"/>
    <property type="project" value="UniProtKB-SubCell"/>
</dbReference>
<dbReference type="CDD" id="cd06852">
    <property type="entry name" value="GT_MraY"/>
    <property type="match status" value="1"/>
</dbReference>
<keyword evidence="4 7" id="KW-0812">Transmembrane</keyword>
<dbReference type="PANTHER" id="PTHR22926:SF5">
    <property type="entry name" value="PHOSPHO-N-ACETYLMURAMOYL-PENTAPEPTIDE-TRANSFERASE HOMOLOG"/>
    <property type="match status" value="1"/>
</dbReference>
<protein>
    <recommendedName>
        <fullName evidence="7 8">Phospho-N-acetylmuramoyl-pentapeptide-transferase</fullName>
        <ecNumber evidence="7 8">2.7.8.13</ecNumber>
    </recommendedName>
    <alternativeName>
        <fullName evidence="7">UDP-MurNAc-pentapeptide phosphotransferase</fullName>
    </alternativeName>
</protein>
<feature type="transmembrane region" description="Helical" evidence="7">
    <location>
        <begin position="6"/>
        <end position="31"/>
    </location>
</feature>
<feature type="transmembrane region" description="Helical" evidence="7">
    <location>
        <begin position="52"/>
        <end position="71"/>
    </location>
</feature>
<keyword evidence="7" id="KW-1003">Cell membrane</keyword>
<dbReference type="GO" id="GO:0071555">
    <property type="term" value="P:cell wall organization"/>
    <property type="evidence" value="ECO:0007669"/>
    <property type="project" value="UniProtKB-KW"/>
</dbReference>
<feature type="transmembrane region" description="Helical" evidence="7">
    <location>
        <begin position="77"/>
        <end position="101"/>
    </location>
</feature>
<accession>A0A7C5V4X3</accession>
<dbReference type="EMBL" id="DRUZ01000114">
    <property type="protein sequence ID" value="HHS02772.1"/>
    <property type="molecule type" value="Genomic_DNA"/>
</dbReference>
<dbReference type="Pfam" id="PF00953">
    <property type="entry name" value="Glycos_transf_4"/>
    <property type="match status" value="1"/>
</dbReference>
<feature type="transmembrane region" description="Helical" evidence="7">
    <location>
        <begin position="113"/>
        <end position="128"/>
    </location>
</feature>
<comment type="subcellular location">
    <subcellularLocation>
        <location evidence="7">Cell membrane</location>
        <topology evidence="7">Multi-pass membrane protein</topology>
    </subcellularLocation>
    <subcellularLocation>
        <location evidence="1">Membrane</location>
        <topology evidence="1">Multi-pass membrane protein</topology>
    </subcellularLocation>
</comment>
<proteinExistence type="inferred from homology"/>
<reference evidence="10" key="1">
    <citation type="journal article" date="2020" name="mSystems">
        <title>Genome- and Community-Level Interaction Insights into Carbon Utilization and Element Cycling Functions of Hydrothermarchaeota in Hydrothermal Sediment.</title>
        <authorList>
            <person name="Zhou Z."/>
            <person name="Liu Y."/>
            <person name="Xu W."/>
            <person name="Pan J."/>
            <person name="Luo Z.H."/>
            <person name="Li M."/>
        </authorList>
    </citation>
    <scope>NUCLEOTIDE SEQUENCE [LARGE SCALE GENOMIC DNA]</scope>
    <source>
        <strain evidence="10">SpSt-102</strain>
    </source>
</reference>
<feature type="transmembrane region" description="Helical" evidence="7">
    <location>
        <begin position="148"/>
        <end position="167"/>
    </location>
</feature>